<evidence type="ECO:0000256" key="1">
    <source>
        <dbReference type="ARBA" id="ARBA00004141"/>
    </source>
</evidence>
<dbReference type="NCBIfam" id="TIGR01297">
    <property type="entry name" value="CDF"/>
    <property type="match status" value="1"/>
</dbReference>
<sequence length="377" mass="41225">MCIMQQDTENRSKIIIRTSITGIVANVFLAAFKAVIGVLTHSIAIVLDAVNNISDAGSSLITIIGTKLAGRQPDKKHPFGYGRIEYLSAMVISVIVLYAGITSFVESVKKIIKPATPDYSVASLIIVGVAVIVKIVLGRYVKSVGEKVNSDSLVNSGEDATLDSVISASTLVAAIIFMTTGLSLEAWLGAVISLVIIKSGFEMLKDTISQILGERSDPELAKSIKQTVTDIEGVQGAYDLVLNNYGPDAWNGSIHIEVPDTFSADRIDRLIREIQLAVYTAHRVVLTAVGVYSINTKDEEAKAVEEKVREIVFAREHVMQMHGFYLTKETNTIRFDVVVSFDATDRREVYKQIIADVKEAFPDHKLQIALDTDFSEE</sequence>
<keyword evidence="5 7" id="KW-1133">Transmembrane helix</keyword>
<dbReference type="AlphaFoldDB" id="A0A1I1QDC8"/>
<evidence type="ECO:0000256" key="6">
    <source>
        <dbReference type="ARBA" id="ARBA00023136"/>
    </source>
</evidence>
<organism evidence="9 10">
    <name type="scientific">Ruminococcus albus</name>
    <dbReference type="NCBI Taxonomy" id="1264"/>
    <lineage>
        <taxon>Bacteria</taxon>
        <taxon>Bacillati</taxon>
        <taxon>Bacillota</taxon>
        <taxon>Clostridia</taxon>
        <taxon>Eubacteriales</taxon>
        <taxon>Oscillospiraceae</taxon>
        <taxon>Ruminococcus</taxon>
    </lineage>
</organism>
<accession>A0A1I1QDC8</accession>
<dbReference type="InterPro" id="IPR036837">
    <property type="entry name" value="Cation_efflux_CTD_sf"/>
</dbReference>
<dbReference type="GO" id="GO:0008324">
    <property type="term" value="F:monoatomic cation transmembrane transporter activity"/>
    <property type="evidence" value="ECO:0007669"/>
    <property type="project" value="InterPro"/>
</dbReference>
<gene>
    <name evidence="9" type="ORF">SAMN02910406_03369</name>
</gene>
<dbReference type="FunFam" id="1.20.1510.10:FF:000006">
    <property type="entry name" value="Divalent cation efflux transporter"/>
    <property type="match status" value="1"/>
</dbReference>
<evidence type="ECO:0000256" key="3">
    <source>
        <dbReference type="ARBA" id="ARBA00022448"/>
    </source>
</evidence>
<keyword evidence="6 7" id="KW-0472">Membrane</keyword>
<feature type="transmembrane region" description="Helical" evidence="7">
    <location>
        <begin position="86"/>
        <end position="105"/>
    </location>
</feature>
<proteinExistence type="inferred from homology"/>
<reference evidence="9 10" key="1">
    <citation type="submission" date="2016-10" db="EMBL/GenBank/DDBJ databases">
        <authorList>
            <person name="de Groot N.N."/>
        </authorList>
    </citation>
    <scope>NUCLEOTIDE SEQUENCE [LARGE SCALE GENOMIC DNA]</scope>
    <source>
        <strain evidence="9 10">AR67</strain>
    </source>
</reference>
<dbReference type="SUPFAM" id="SSF160240">
    <property type="entry name" value="Cation efflux protein cytoplasmic domain-like"/>
    <property type="match status" value="1"/>
</dbReference>
<dbReference type="InterPro" id="IPR058533">
    <property type="entry name" value="Cation_efflux_TM"/>
</dbReference>
<evidence type="ECO:0000313" key="10">
    <source>
        <dbReference type="Proteomes" id="UP000182192"/>
    </source>
</evidence>
<dbReference type="Pfam" id="PF01545">
    <property type="entry name" value="Cation_efflux"/>
    <property type="match status" value="1"/>
</dbReference>
<dbReference type="GO" id="GO:0016020">
    <property type="term" value="C:membrane"/>
    <property type="evidence" value="ECO:0007669"/>
    <property type="project" value="UniProtKB-SubCell"/>
</dbReference>
<keyword evidence="3" id="KW-0813">Transport</keyword>
<dbReference type="Gene3D" id="3.30.70.1350">
    <property type="entry name" value="Cation efflux protein, cytoplasmic domain"/>
    <property type="match status" value="1"/>
</dbReference>
<comment type="subcellular location">
    <subcellularLocation>
        <location evidence="1">Membrane</location>
        <topology evidence="1">Multi-pass membrane protein</topology>
    </subcellularLocation>
</comment>
<feature type="transmembrane region" description="Helical" evidence="7">
    <location>
        <begin position="117"/>
        <end position="137"/>
    </location>
</feature>
<feature type="transmembrane region" description="Helical" evidence="7">
    <location>
        <begin position="20"/>
        <end position="47"/>
    </location>
</feature>
<name>A0A1I1QDC8_RUMAL</name>
<evidence type="ECO:0000256" key="2">
    <source>
        <dbReference type="ARBA" id="ARBA00008114"/>
    </source>
</evidence>
<evidence type="ECO:0000313" key="9">
    <source>
        <dbReference type="EMBL" id="SFD20045.1"/>
    </source>
</evidence>
<dbReference type="InterPro" id="IPR027469">
    <property type="entry name" value="Cation_efflux_TMD_sf"/>
</dbReference>
<protein>
    <submittedName>
        <fullName evidence="9">Cation diffusion facilitator family transporter</fullName>
    </submittedName>
</protein>
<evidence type="ECO:0000256" key="5">
    <source>
        <dbReference type="ARBA" id="ARBA00022989"/>
    </source>
</evidence>
<dbReference type="EMBL" id="FOKQ01000046">
    <property type="protein sequence ID" value="SFD20045.1"/>
    <property type="molecule type" value="Genomic_DNA"/>
</dbReference>
<keyword evidence="4 7" id="KW-0812">Transmembrane</keyword>
<dbReference type="Proteomes" id="UP000182192">
    <property type="component" value="Unassembled WGS sequence"/>
</dbReference>
<dbReference type="PANTHER" id="PTHR43840">
    <property type="entry name" value="MITOCHONDRIAL METAL TRANSPORTER 1-RELATED"/>
    <property type="match status" value="1"/>
</dbReference>
<evidence type="ECO:0000256" key="7">
    <source>
        <dbReference type="SAM" id="Phobius"/>
    </source>
</evidence>
<dbReference type="InterPro" id="IPR002524">
    <property type="entry name" value="Cation_efflux"/>
</dbReference>
<evidence type="ECO:0000259" key="8">
    <source>
        <dbReference type="Pfam" id="PF01545"/>
    </source>
</evidence>
<comment type="similarity">
    <text evidence="2">Belongs to the cation diffusion facilitator (CDF) transporter (TC 2.A.4) family.</text>
</comment>
<dbReference type="PANTHER" id="PTHR43840:SF50">
    <property type="entry name" value="MANGANESE EFFLUX SYSTEM PROTEIN MNES"/>
    <property type="match status" value="1"/>
</dbReference>
<dbReference type="SUPFAM" id="SSF161111">
    <property type="entry name" value="Cation efflux protein transmembrane domain-like"/>
    <property type="match status" value="1"/>
</dbReference>
<dbReference type="Gene3D" id="1.20.1510.10">
    <property type="entry name" value="Cation efflux protein transmembrane domain"/>
    <property type="match status" value="1"/>
</dbReference>
<feature type="transmembrane region" description="Helical" evidence="7">
    <location>
        <begin position="171"/>
        <end position="197"/>
    </location>
</feature>
<evidence type="ECO:0000256" key="4">
    <source>
        <dbReference type="ARBA" id="ARBA00022692"/>
    </source>
</evidence>
<dbReference type="InterPro" id="IPR050291">
    <property type="entry name" value="CDF_Transporter"/>
</dbReference>
<feature type="domain" description="Cation efflux protein transmembrane" evidence="8">
    <location>
        <begin position="20"/>
        <end position="212"/>
    </location>
</feature>